<dbReference type="AlphaFoldDB" id="A0A813T5I1"/>
<feature type="DNA-binding region" description="Homeobox" evidence="4">
    <location>
        <begin position="75"/>
        <end position="134"/>
    </location>
</feature>
<dbReference type="Pfam" id="PF00046">
    <property type="entry name" value="Homeodomain"/>
    <property type="match status" value="1"/>
</dbReference>
<dbReference type="EMBL" id="CAJNOR010000117">
    <property type="protein sequence ID" value="CAF0804551.1"/>
    <property type="molecule type" value="Genomic_DNA"/>
</dbReference>
<dbReference type="Proteomes" id="UP000663828">
    <property type="component" value="Unassembled WGS sequence"/>
</dbReference>
<dbReference type="Gene3D" id="1.10.10.60">
    <property type="entry name" value="Homeodomain-like"/>
    <property type="match status" value="1"/>
</dbReference>
<dbReference type="EMBL" id="CAJNOJ010000015">
    <property type="protein sequence ID" value="CAF0812909.1"/>
    <property type="molecule type" value="Genomic_DNA"/>
</dbReference>
<dbReference type="PANTHER" id="PTHR24327:SF41">
    <property type="entry name" value="BRAIN-SPECIFIC HOMEOBOX PROTEIN"/>
    <property type="match status" value="1"/>
</dbReference>
<keyword evidence="9" id="KW-1185">Reference proteome</keyword>
<keyword evidence="1 4" id="KW-0238">DNA-binding</keyword>
<comment type="caution">
    <text evidence="7">The sequence shown here is derived from an EMBL/GenBank/DDBJ whole genome shotgun (WGS) entry which is preliminary data.</text>
</comment>
<protein>
    <recommendedName>
        <fullName evidence="6">Homeobox domain-containing protein</fullName>
    </recommendedName>
</protein>
<dbReference type="PANTHER" id="PTHR24327">
    <property type="entry name" value="HOMEOBOX PROTEIN"/>
    <property type="match status" value="1"/>
</dbReference>
<evidence type="ECO:0000259" key="6">
    <source>
        <dbReference type="PROSITE" id="PS50071"/>
    </source>
</evidence>
<accession>A0A813T5I1</accession>
<dbReference type="InterPro" id="IPR050460">
    <property type="entry name" value="Distal-less_Homeobox_TF"/>
</dbReference>
<dbReference type="OrthoDB" id="6159439at2759"/>
<proteinExistence type="predicted"/>
<evidence type="ECO:0000313" key="8">
    <source>
        <dbReference type="EMBL" id="CAF0812909.1"/>
    </source>
</evidence>
<dbReference type="GO" id="GO:0005634">
    <property type="term" value="C:nucleus"/>
    <property type="evidence" value="ECO:0007669"/>
    <property type="project" value="UniProtKB-SubCell"/>
</dbReference>
<name>A0A813T5I1_ADIRI</name>
<comment type="subcellular location">
    <subcellularLocation>
        <location evidence="4 5">Nucleus</location>
    </subcellularLocation>
</comment>
<dbReference type="InterPro" id="IPR009057">
    <property type="entry name" value="Homeodomain-like_sf"/>
</dbReference>
<evidence type="ECO:0000256" key="4">
    <source>
        <dbReference type="PROSITE-ProRule" id="PRU00108"/>
    </source>
</evidence>
<keyword evidence="2 4" id="KW-0371">Homeobox</keyword>
<dbReference type="CDD" id="cd00086">
    <property type="entry name" value="homeodomain"/>
    <property type="match status" value="1"/>
</dbReference>
<organism evidence="7 9">
    <name type="scientific">Adineta ricciae</name>
    <name type="common">Rotifer</name>
    <dbReference type="NCBI Taxonomy" id="249248"/>
    <lineage>
        <taxon>Eukaryota</taxon>
        <taxon>Metazoa</taxon>
        <taxon>Spiralia</taxon>
        <taxon>Gnathifera</taxon>
        <taxon>Rotifera</taxon>
        <taxon>Eurotatoria</taxon>
        <taxon>Bdelloidea</taxon>
        <taxon>Adinetida</taxon>
        <taxon>Adinetidae</taxon>
        <taxon>Adineta</taxon>
    </lineage>
</organism>
<dbReference type="SMART" id="SM00389">
    <property type="entry name" value="HOX"/>
    <property type="match status" value="1"/>
</dbReference>
<evidence type="ECO:0000313" key="9">
    <source>
        <dbReference type="Proteomes" id="UP000663828"/>
    </source>
</evidence>
<evidence type="ECO:0000256" key="1">
    <source>
        <dbReference type="ARBA" id="ARBA00023125"/>
    </source>
</evidence>
<keyword evidence="3 4" id="KW-0539">Nucleus</keyword>
<evidence type="ECO:0000256" key="2">
    <source>
        <dbReference type="ARBA" id="ARBA00023155"/>
    </source>
</evidence>
<feature type="domain" description="Homeobox" evidence="6">
    <location>
        <begin position="73"/>
        <end position="133"/>
    </location>
</feature>
<evidence type="ECO:0000256" key="3">
    <source>
        <dbReference type="ARBA" id="ARBA00023242"/>
    </source>
</evidence>
<sequence length="183" mass="20994">MDSYAHTFNCYPSSPATMPCMYTNFNTPPSASYCPCCYPATPYYYSQPISPPATPYMHTVTQISTPPKSAQPSSTKVTRLQYSNKDRYILNELFKRTPYPNAIQRDVIARQLGISQEQIRIWFQNRRRLQTQRDSGERLATTNELIALQMGKSHVDSSELKQLLNEVTKYKNAPPRLRLDESA</sequence>
<dbReference type="Proteomes" id="UP000663852">
    <property type="component" value="Unassembled WGS sequence"/>
</dbReference>
<reference evidence="7" key="1">
    <citation type="submission" date="2021-02" db="EMBL/GenBank/DDBJ databases">
        <authorList>
            <person name="Nowell W R."/>
        </authorList>
    </citation>
    <scope>NUCLEOTIDE SEQUENCE</scope>
</reference>
<dbReference type="InterPro" id="IPR001356">
    <property type="entry name" value="HD"/>
</dbReference>
<gene>
    <name evidence="8" type="ORF">EDS130_LOCUS5444</name>
    <name evidence="7" type="ORF">XAT740_LOCUS3148</name>
</gene>
<dbReference type="GO" id="GO:0000981">
    <property type="term" value="F:DNA-binding transcription factor activity, RNA polymerase II-specific"/>
    <property type="evidence" value="ECO:0007669"/>
    <property type="project" value="TreeGrafter"/>
</dbReference>
<dbReference type="PROSITE" id="PS50071">
    <property type="entry name" value="HOMEOBOX_2"/>
    <property type="match status" value="1"/>
</dbReference>
<dbReference type="SUPFAM" id="SSF46689">
    <property type="entry name" value="Homeodomain-like"/>
    <property type="match status" value="1"/>
</dbReference>
<evidence type="ECO:0000313" key="7">
    <source>
        <dbReference type="EMBL" id="CAF0804551.1"/>
    </source>
</evidence>
<evidence type="ECO:0000256" key="5">
    <source>
        <dbReference type="RuleBase" id="RU000682"/>
    </source>
</evidence>
<dbReference type="GO" id="GO:0000978">
    <property type="term" value="F:RNA polymerase II cis-regulatory region sequence-specific DNA binding"/>
    <property type="evidence" value="ECO:0007669"/>
    <property type="project" value="TreeGrafter"/>
</dbReference>